<dbReference type="Gene3D" id="3.30.160.60">
    <property type="entry name" value="Classic Zinc Finger"/>
    <property type="match status" value="2"/>
</dbReference>
<evidence type="ECO:0000256" key="2">
    <source>
        <dbReference type="ARBA" id="ARBA00022737"/>
    </source>
</evidence>
<dbReference type="InterPro" id="IPR036236">
    <property type="entry name" value="Znf_C2H2_sf"/>
</dbReference>
<gene>
    <name evidence="7" type="ORF">IPOD504_LOCUS12945</name>
</gene>
<name>A0ABN8IV22_9NEOP</name>
<dbReference type="PROSITE" id="PS00028">
    <property type="entry name" value="ZINC_FINGER_C2H2_1"/>
    <property type="match status" value="5"/>
</dbReference>
<dbReference type="SMART" id="SM00355">
    <property type="entry name" value="ZnF_C2H2"/>
    <property type="match status" value="6"/>
</dbReference>
<evidence type="ECO:0000256" key="4">
    <source>
        <dbReference type="ARBA" id="ARBA00022833"/>
    </source>
</evidence>
<evidence type="ECO:0000256" key="1">
    <source>
        <dbReference type="ARBA" id="ARBA00022723"/>
    </source>
</evidence>
<dbReference type="PROSITE" id="PS50157">
    <property type="entry name" value="ZINC_FINGER_C2H2_2"/>
    <property type="match status" value="4"/>
</dbReference>
<protein>
    <recommendedName>
        <fullName evidence="6">C2H2-type domain-containing protein</fullName>
    </recommendedName>
</protein>
<reference evidence="7" key="1">
    <citation type="submission" date="2022-03" db="EMBL/GenBank/DDBJ databases">
        <authorList>
            <person name="Martin H S."/>
        </authorList>
    </citation>
    <scope>NUCLEOTIDE SEQUENCE</scope>
</reference>
<evidence type="ECO:0000313" key="7">
    <source>
        <dbReference type="EMBL" id="CAH2064893.1"/>
    </source>
</evidence>
<evidence type="ECO:0000259" key="6">
    <source>
        <dbReference type="PROSITE" id="PS50157"/>
    </source>
</evidence>
<evidence type="ECO:0000256" key="3">
    <source>
        <dbReference type="ARBA" id="ARBA00022771"/>
    </source>
</evidence>
<evidence type="ECO:0000313" key="8">
    <source>
        <dbReference type="Proteomes" id="UP000837857"/>
    </source>
</evidence>
<accession>A0ABN8IV22</accession>
<dbReference type="Proteomes" id="UP000837857">
    <property type="component" value="Chromosome 30"/>
</dbReference>
<keyword evidence="1" id="KW-0479">Metal-binding</keyword>
<feature type="domain" description="C2H2-type" evidence="6">
    <location>
        <begin position="118"/>
        <end position="146"/>
    </location>
</feature>
<organism evidence="7 8">
    <name type="scientific">Iphiclides podalirius</name>
    <name type="common">scarce swallowtail</name>
    <dbReference type="NCBI Taxonomy" id="110791"/>
    <lineage>
        <taxon>Eukaryota</taxon>
        <taxon>Metazoa</taxon>
        <taxon>Ecdysozoa</taxon>
        <taxon>Arthropoda</taxon>
        <taxon>Hexapoda</taxon>
        <taxon>Insecta</taxon>
        <taxon>Pterygota</taxon>
        <taxon>Neoptera</taxon>
        <taxon>Endopterygota</taxon>
        <taxon>Lepidoptera</taxon>
        <taxon>Glossata</taxon>
        <taxon>Ditrysia</taxon>
        <taxon>Papilionoidea</taxon>
        <taxon>Papilionidae</taxon>
        <taxon>Papilioninae</taxon>
        <taxon>Iphiclides</taxon>
    </lineage>
</organism>
<proteinExistence type="predicted"/>
<evidence type="ECO:0000256" key="5">
    <source>
        <dbReference type="PROSITE-ProRule" id="PRU00042"/>
    </source>
</evidence>
<dbReference type="EMBL" id="OW152842">
    <property type="protein sequence ID" value="CAH2064893.1"/>
    <property type="molecule type" value="Genomic_DNA"/>
</dbReference>
<keyword evidence="8" id="KW-1185">Reference proteome</keyword>
<feature type="domain" description="C2H2-type" evidence="6">
    <location>
        <begin position="342"/>
        <end position="370"/>
    </location>
</feature>
<dbReference type="SUPFAM" id="SSF57667">
    <property type="entry name" value="beta-beta-alpha zinc fingers"/>
    <property type="match status" value="2"/>
</dbReference>
<dbReference type="InterPro" id="IPR013087">
    <property type="entry name" value="Znf_C2H2_type"/>
</dbReference>
<dbReference type="PANTHER" id="PTHR24408:SF58">
    <property type="entry name" value="TRANSCRIPTION FACTOR (TFIIIA), PUTATIVE (AFU_ORTHOLOGUE AFUA_1G05150)-RELATED"/>
    <property type="match status" value="1"/>
</dbReference>
<dbReference type="PANTHER" id="PTHR24408">
    <property type="entry name" value="ZINC FINGER PROTEIN"/>
    <property type="match status" value="1"/>
</dbReference>
<sequence length="698" mass="80223">MKTRNKIEDDVSGSDLEMFEMPETVLCVDTICNICYAEFLDDEDLKLHIKQVHLTETSRSRYCQFCSSIFASIEEYASHLCDVHILNIRCCKYCMRAFPHGSDVKKHERKHLGPRSAYSCSSCGSIFNNIIDLKQHEYFQHRESKDGVLLQECYSLLSSFLNISAPAFLQSLDPGDIVKNIDEKETPTKNKASHLSDSSMKLGNIITQRAETKGAGPAIEDDVDLVMCPTGTDPEQTDVEKTVKKAEKVKRKRKTKNKELLYVDLTQENDSDELSEEEPLVQVKRRTRMRQIERLRFPDWHQRSKEMKKNRRKFTCKICKKYCYTYQNYNHHMSLHQTHENKKCIKCPKMFKSKEKLKSHIIKDHSSSKLTETLRNVLERRKNNLHQASIDAQIQADRKSATERFLRTIKKVDTERNGAVAKVTQVVDKLSVKKFIENFTPEANDANTKRGKATIKINNSVTIKPVVAPTKKSPTIKLTRFKPEPQLGAVKLKLPERFKQTPREECNVSIKLVQGQTPRKMNFYSPEHGTEDNPVSYDCEETEPNDYDEGEPVETVIPEVAQEVMLEETEELQKPVNVMHKIVIPNLPQVYKDVHIAHLLPEAPFYKIVKIDEVLKKQETKDEEDPSSQSIKLPDGTTLVNVNPLAHLLAGKHVEPPPKKRYKAKPVDFEKAVAKALLKVTKAPRIRRKSKVNMQSEQ</sequence>
<feature type="domain" description="C2H2-type" evidence="6">
    <location>
        <begin position="30"/>
        <end position="58"/>
    </location>
</feature>
<keyword evidence="4" id="KW-0862">Zinc</keyword>
<keyword evidence="3 5" id="KW-0863">Zinc-finger</keyword>
<feature type="domain" description="C2H2-type" evidence="6">
    <location>
        <begin position="89"/>
        <end position="116"/>
    </location>
</feature>
<keyword evidence="2" id="KW-0677">Repeat</keyword>
<feature type="non-terminal residue" evidence="7">
    <location>
        <position position="698"/>
    </location>
</feature>